<dbReference type="GO" id="GO:0016887">
    <property type="term" value="F:ATP hydrolysis activity"/>
    <property type="evidence" value="ECO:0007669"/>
    <property type="project" value="UniProtKB-UniRule"/>
</dbReference>
<dbReference type="InterPro" id="IPR033756">
    <property type="entry name" value="YlxH/NBP35"/>
</dbReference>
<proteinExistence type="inferred from homology"/>
<keyword evidence="6" id="KW-0378">Hydrolase</keyword>
<keyword evidence="3 6" id="KW-0067">ATP-binding</keyword>
<dbReference type="Pfam" id="PF10609">
    <property type="entry name" value="ParA"/>
    <property type="match status" value="1"/>
</dbReference>
<comment type="similarity">
    <text evidence="6">Belongs to the Mrp/NBP35 ATP-binding proteins family.</text>
</comment>
<keyword evidence="5 6" id="KW-0411">Iron-sulfur</keyword>
<dbReference type="PANTHER" id="PTHR42961:SF2">
    <property type="entry name" value="IRON-SULFUR PROTEIN NUBPL"/>
    <property type="match status" value="1"/>
</dbReference>
<evidence type="ECO:0000313" key="7">
    <source>
        <dbReference type="EMBL" id="CRH05017.1"/>
    </source>
</evidence>
<evidence type="ECO:0000256" key="4">
    <source>
        <dbReference type="ARBA" id="ARBA00023004"/>
    </source>
</evidence>
<gene>
    <name evidence="7" type="ORF">MAGMO_0816</name>
</gene>
<accession>A0A1S7LG25</accession>
<feature type="binding site" evidence="6">
    <location>
        <begin position="36"/>
        <end position="43"/>
    </location>
    <ligand>
        <name>ATP</name>
        <dbReference type="ChEBI" id="CHEBI:30616"/>
    </ligand>
</feature>
<evidence type="ECO:0000256" key="6">
    <source>
        <dbReference type="HAMAP-Rule" id="MF_02040"/>
    </source>
</evidence>
<dbReference type="CDD" id="cd02037">
    <property type="entry name" value="Mrp_NBP35"/>
    <property type="match status" value="1"/>
</dbReference>
<sequence length="290" mass="31469">MEANVKTADNMDAEAFPMPKKQQVDRVKHVIAVYSAKGGVGKSTLSVNLAFALQQMGYKTGLLDADIYGPSIPTMLGINQRPEPDVMGRIKPVTAHKMPLMSIGFMVEDEQPLVWRGPILFQVLQQFFHEVRWCGYDEMLDYLVIDLPPGTGDIQLSMAQQVEVSGAVIVTTPQDVALTDVKRGVALCKLAEVPILGVVENMSYFSCGHCGERTDIFATGGAKGVAEKSGVPMLGEVPLVPAIRECGDNGLPMVEKEPDSEHSKRYREIAQNVIDQVAAKEAAKEAAPEA</sequence>
<dbReference type="InterPro" id="IPR027417">
    <property type="entry name" value="P-loop_NTPase"/>
</dbReference>
<dbReference type="GO" id="GO:0046872">
    <property type="term" value="F:metal ion binding"/>
    <property type="evidence" value="ECO:0007669"/>
    <property type="project" value="UniProtKB-KW"/>
</dbReference>
<dbReference type="EMBL" id="LO017727">
    <property type="protein sequence ID" value="CRH05017.1"/>
    <property type="molecule type" value="Genomic_DNA"/>
</dbReference>
<keyword evidence="1 6" id="KW-0479">Metal-binding</keyword>
<keyword evidence="2 6" id="KW-0547">Nucleotide-binding</keyword>
<evidence type="ECO:0000256" key="3">
    <source>
        <dbReference type="ARBA" id="ARBA00022840"/>
    </source>
</evidence>
<dbReference type="Gene3D" id="3.40.50.300">
    <property type="entry name" value="P-loop containing nucleotide triphosphate hydrolases"/>
    <property type="match status" value="1"/>
</dbReference>
<dbReference type="GO" id="GO:0051539">
    <property type="term" value="F:4 iron, 4 sulfur cluster binding"/>
    <property type="evidence" value="ECO:0007669"/>
    <property type="project" value="TreeGrafter"/>
</dbReference>
<dbReference type="InterPro" id="IPR019591">
    <property type="entry name" value="Mrp/NBP35_ATP-bd"/>
</dbReference>
<evidence type="ECO:0000256" key="1">
    <source>
        <dbReference type="ARBA" id="ARBA00022723"/>
    </source>
</evidence>
<evidence type="ECO:0000256" key="5">
    <source>
        <dbReference type="ARBA" id="ARBA00023014"/>
    </source>
</evidence>
<dbReference type="HAMAP" id="MF_02040">
    <property type="entry name" value="Mrp_NBP35"/>
    <property type="match status" value="1"/>
</dbReference>
<name>A0A1S7LG25_MAGMO</name>
<dbReference type="InterPro" id="IPR044304">
    <property type="entry name" value="NUBPL-like"/>
</dbReference>
<dbReference type="PANTHER" id="PTHR42961">
    <property type="entry name" value="IRON-SULFUR PROTEIN NUBPL"/>
    <property type="match status" value="1"/>
</dbReference>
<protein>
    <recommendedName>
        <fullName evidence="6">Iron-sulfur cluster carrier protein</fullName>
    </recommendedName>
</protein>
<dbReference type="AlphaFoldDB" id="A0A1S7LG25"/>
<dbReference type="GO" id="GO:0140663">
    <property type="term" value="F:ATP-dependent FeS chaperone activity"/>
    <property type="evidence" value="ECO:0007669"/>
    <property type="project" value="InterPro"/>
</dbReference>
<dbReference type="GO" id="GO:0005524">
    <property type="term" value="F:ATP binding"/>
    <property type="evidence" value="ECO:0007669"/>
    <property type="project" value="UniProtKB-UniRule"/>
</dbReference>
<dbReference type="GO" id="GO:0016226">
    <property type="term" value="P:iron-sulfur cluster assembly"/>
    <property type="evidence" value="ECO:0007669"/>
    <property type="project" value="InterPro"/>
</dbReference>
<comment type="subunit">
    <text evidence="6">Homodimer.</text>
</comment>
<comment type="function">
    <text evidence="6">Binds and transfers iron-sulfur (Fe-S) clusters to target apoproteins. Can hydrolyze ATP.</text>
</comment>
<dbReference type="SUPFAM" id="SSF52540">
    <property type="entry name" value="P-loop containing nucleoside triphosphate hydrolases"/>
    <property type="match status" value="1"/>
</dbReference>
<keyword evidence="4 6" id="KW-0408">Iron</keyword>
<organism evidence="7">
    <name type="scientific">Magnetococcus massalia (strain MO-1)</name>
    <dbReference type="NCBI Taxonomy" id="451514"/>
    <lineage>
        <taxon>Bacteria</taxon>
        <taxon>Pseudomonadati</taxon>
        <taxon>Pseudomonadota</taxon>
        <taxon>Magnetococcia</taxon>
        <taxon>Magnetococcales</taxon>
        <taxon>Magnetococcaceae</taxon>
        <taxon>Magnetococcus</taxon>
    </lineage>
</organism>
<evidence type="ECO:0000256" key="2">
    <source>
        <dbReference type="ARBA" id="ARBA00022741"/>
    </source>
</evidence>
<reference evidence="7" key="1">
    <citation type="submission" date="2015-04" db="EMBL/GenBank/DDBJ databases">
        <authorList>
            <person name="Syromyatnikov M.Y."/>
            <person name="Popov V.N."/>
        </authorList>
    </citation>
    <scope>NUCLEOTIDE SEQUENCE</scope>
    <source>
        <strain evidence="7">MO-1</strain>
    </source>
</reference>
<dbReference type="FunFam" id="3.40.50.300:FF:001119">
    <property type="entry name" value="Iron-sulfur cluster carrier protein"/>
    <property type="match status" value="1"/>
</dbReference>